<comment type="subcellular location">
    <subcellularLocation>
        <location evidence="1">Membrane</location>
        <topology evidence="1">Multi-pass membrane protein</topology>
    </subcellularLocation>
</comment>
<dbReference type="InterPro" id="IPR000276">
    <property type="entry name" value="GPCR_Rhodpsn"/>
</dbReference>
<dbReference type="Proteomes" id="UP000708208">
    <property type="component" value="Unassembled WGS sequence"/>
</dbReference>
<keyword evidence="3 10" id="KW-0812">Transmembrane</keyword>
<evidence type="ECO:0000256" key="5">
    <source>
        <dbReference type="ARBA" id="ARBA00023040"/>
    </source>
</evidence>
<feature type="transmembrane region" description="Helical" evidence="10">
    <location>
        <begin position="6"/>
        <end position="24"/>
    </location>
</feature>
<proteinExistence type="inferred from homology"/>
<keyword evidence="13" id="KW-1185">Reference proteome</keyword>
<keyword evidence="7" id="KW-0675">Receptor</keyword>
<dbReference type="GO" id="GO:0005886">
    <property type="term" value="C:plasma membrane"/>
    <property type="evidence" value="ECO:0007669"/>
    <property type="project" value="TreeGrafter"/>
</dbReference>
<evidence type="ECO:0000256" key="8">
    <source>
        <dbReference type="ARBA" id="ARBA00023224"/>
    </source>
</evidence>
<evidence type="ECO:0000256" key="3">
    <source>
        <dbReference type="ARBA" id="ARBA00022692"/>
    </source>
</evidence>
<protein>
    <recommendedName>
        <fullName evidence="11">G-protein coupled receptors family 1 profile domain-containing protein</fullName>
    </recommendedName>
</protein>
<accession>A0A8J2P0Z7</accession>
<dbReference type="AlphaFoldDB" id="A0A8J2P0Z7"/>
<evidence type="ECO:0000313" key="12">
    <source>
        <dbReference type="EMBL" id="CAG7727895.1"/>
    </source>
</evidence>
<evidence type="ECO:0000256" key="10">
    <source>
        <dbReference type="SAM" id="Phobius"/>
    </source>
</evidence>
<dbReference type="OrthoDB" id="5953793at2759"/>
<evidence type="ECO:0000313" key="13">
    <source>
        <dbReference type="Proteomes" id="UP000708208"/>
    </source>
</evidence>
<keyword evidence="6 10" id="KW-0472">Membrane</keyword>
<keyword evidence="4 10" id="KW-1133">Transmembrane helix</keyword>
<feature type="domain" description="G-protein coupled receptors family 1 profile" evidence="11">
    <location>
        <begin position="1"/>
        <end position="104"/>
    </location>
</feature>
<evidence type="ECO:0000256" key="2">
    <source>
        <dbReference type="ARBA" id="ARBA00010663"/>
    </source>
</evidence>
<comment type="caution">
    <text evidence="12">The sequence shown here is derived from an EMBL/GenBank/DDBJ whole genome shotgun (WGS) entry which is preliminary data.</text>
</comment>
<dbReference type="SUPFAM" id="SSF81321">
    <property type="entry name" value="Family A G protein-coupled receptor-like"/>
    <property type="match status" value="1"/>
</dbReference>
<evidence type="ECO:0000256" key="9">
    <source>
        <dbReference type="SAM" id="MobiDB-lite"/>
    </source>
</evidence>
<feature type="transmembrane region" description="Helical" evidence="10">
    <location>
        <begin position="82"/>
        <end position="106"/>
    </location>
</feature>
<dbReference type="PANTHER" id="PTHR45695">
    <property type="entry name" value="LEUCOKININ RECEPTOR-RELATED"/>
    <property type="match status" value="1"/>
</dbReference>
<evidence type="ECO:0000256" key="7">
    <source>
        <dbReference type="ARBA" id="ARBA00023170"/>
    </source>
</evidence>
<reference evidence="12" key="1">
    <citation type="submission" date="2021-06" db="EMBL/GenBank/DDBJ databases">
        <authorList>
            <person name="Hodson N. C."/>
            <person name="Mongue J. A."/>
            <person name="Jaron S. K."/>
        </authorList>
    </citation>
    <scope>NUCLEOTIDE SEQUENCE</scope>
</reference>
<comment type="similarity">
    <text evidence="2">Belongs to the G-protein coupled receptor 1 family.</text>
</comment>
<organism evidence="12 13">
    <name type="scientific">Allacma fusca</name>
    <dbReference type="NCBI Taxonomy" id="39272"/>
    <lineage>
        <taxon>Eukaryota</taxon>
        <taxon>Metazoa</taxon>
        <taxon>Ecdysozoa</taxon>
        <taxon>Arthropoda</taxon>
        <taxon>Hexapoda</taxon>
        <taxon>Collembola</taxon>
        <taxon>Symphypleona</taxon>
        <taxon>Sminthuridae</taxon>
        <taxon>Allacma</taxon>
    </lineage>
</organism>
<evidence type="ECO:0000256" key="4">
    <source>
        <dbReference type="ARBA" id="ARBA00022989"/>
    </source>
</evidence>
<dbReference type="EMBL" id="CAJVCH010154814">
    <property type="protein sequence ID" value="CAG7727895.1"/>
    <property type="molecule type" value="Genomic_DNA"/>
</dbReference>
<dbReference type="Pfam" id="PF00001">
    <property type="entry name" value="7tm_1"/>
    <property type="match status" value="1"/>
</dbReference>
<dbReference type="InterPro" id="IPR017452">
    <property type="entry name" value="GPCR_Rhodpsn_7TM"/>
</dbReference>
<dbReference type="GO" id="GO:0004930">
    <property type="term" value="F:G protein-coupled receptor activity"/>
    <property type="evidence" value="ECO:0007669"/>
    <property type="project" value="UniProtKB-KW"/>
</dbReference>
<keyword evidence="5" id="KW-0297">G-protein coupled receptor</keyword>
<name>A0A8J2P0Z7_9HEXA</name>
<evidence type="ECO:0000256" key="1">
    <source>
        <dbReference type="ARBA" id="ARBA00004141"/>
    </source>
</evidence>
<evidence type="ECO:0000259" key="11">
    <source>
        <dbReference type="PROSITE" id="PS50262"/>
    </source>
</evidence>
<sequence>MYILPQIFIAATCISIFRALMKKIPVQPHRDPRAILMEKGRRKVAKMVLVIVFAFFSCWSPYFMVTIVTQLQTENFLQQGQFFFTMLCINLLGFTNSCINPIIYFAMSKRFRKGFKGILTSIWQCTKKARFSPGTSSSSLRRHSQRAVLNGFGNLQRQTSGSPSPSPITPNESTGNIKVRPVSQRRENAKCQRSRTILLSFHTYATPRCQAQLIPLTDCEDDRNRSHPQFQFEDFHLAQESSIV</sequence>
<feature type="transmembrane region" description="Helical" evidence="10">
    <location>
        <begin position="44"/>
        <end position="62"/>
    </location>
</feature>
<gene>
    <name evidence="12" type="ORF">AFUS01_LOCUS16711</name>
</gene>
<evidence type="ECO:0000256" key="6">
    <source>
        <dbReference type="ARBA" id="ARBA00023136"/>
    </source>
</evidence>
<feature type="region of interest" description="Disordered" evidence="9">
    <location>
        <begin position="154"/>
        <end position="176"/>
    </location>
</feature>
<keyword evidence="8" id="KW-0807">Transducer</keyword>
<dbReference type="PROSITE" id="PS50262">
    <property type="entry name" value="G_PROTEIN_RECEP_F1_2"/>
    <property type="match status" value="1"/>
</dbReference>
<dbReference type="PANTHER" id="PTHR45695:SF9">
    <property type="entry name" value="LEUCOKININ RECEPTOR"/>
    <property type="match status" value="1"/>
</dbReference>